<feature type="transmembrane region" description="Helical" evidence="2">
    <location>
        <begin position="6"/>
        <end position="28"/>
    </location>
</feature>
<dbReference type="EMBL" id="CP098502">
    <property type="protein sequence ID" value="UTI63993.1"/>
    <property type="molecule type" value="Genomic_DNA"/>
</dbReference>
<feature type="region of interest" description="Disordered" evidence="1">
    <location>
        <begin position="35"/>
        <end position="81"/>
    </location>
</feature>
<proteinExistence type="predicted"/>
<accession>A0ABY5DPN3</accession>
<keyword evidence="2" id="KW-0812">Transmembrane</keyword>
<gene>
    <name evidence="3" type="ORF">NBH00_21955</name>
</gene>
<evidence type="ECO:0000313" key="4">
    <source>
        <dbReference type="Proteomes" id="UP001056035"/>
    </source>
</evidence>
<dbReference type="Proteomes" id="UP001056035">
    <property type="component" value="Chromosome"/>
</dbReference>
<evidence type="ECO:0000313" key="3">
    <source>
        <dbReference type="EMBL" id="UTI63993.1"/>
    </source>
</evidence>
<reference evidence="3 4" key="1">
    <citation type="submission" date="2022-06" db="EMBL/GenBank/DDBJ databases">
        <title>Paraconexibacter antarcticus.</title>
        <authorList>
            <person name="Kim C.S."/>
        </authorList>
    </citation>
    <scope>NUCLEOTIDE SEQUENCE [LARGE SCALE GENOMIC DNA]</scope>
    <source>
        <strain evidence="3 4">02-257</strain>
    </source>
</reference>
<protein>
    <recommendedName>
        <fullName evidence="5">DUF2933 domain-containing protein</fullName>
    </recommendedName>
</protein>
<evidence type="ECO:0000256" key="1">
    <source>
        <dbReference type="SAM" id="MobiDB-lite"/>
    </source>
</evidence>
<evidence type="ECO:0008006" key="5">
    <source>
        <dbReference type="Google" id="ProtNLM"/>
    </source>
</evidence>
<sequence length="81" mass="8585">MHLANIAATLSPLALLACPVGMGVMMWFMMRANKQPAAPDKDSQPASLEVLREEQQRLSHEISRLEGGSTGEQHGVAGGAS</sequence>
<organism evidence="3 4">
    <name type="scientific">Paraconexibacter antarcticus</name>
    <dbReference type="NCBI Taxonomy" id="2949664"/>
    <lineage>
        <taxon>Bacteria</taxon>
        <taxon>Bacillati</taxon>
        <taxon>Actinomycetota</taxon>
        <taxon>Thermoleophilia</taxon>
        <taxon>Solirubrobacterales</taxon>
        <taxon>Paraconexibacteraceae</taxon>
        <taxon>Paraconexibacter</taxon>
    </lineage>
</organism>
<dbReference type="RefSeq" id="WP_254570707.1">
    <property type="nucleotide sequence ID" value="NZ_CP098502.1"/>
</dbReference>
<feature type="compositionally biased region" description="Basic and acidic residues" evidence="1">
    <location>
        <begin position="50"/>
        <end position="64"/>
    </location>
</feature>
<keyword evidence="4" id="KW-1185">Reference proteome</keyword>
<keyword evidence="2" id="KW-1133">Transmembrane helix</keyword>
<keyword evidence="2" id="KW-0472">Membrane</keyword>
<name>A0ABY5DPN3_9ACTN</name>
<evidence type="ECO:0000256" key="2">
    <source>
        <dbReference type="SAM" id="Phobius"/>
    </source>
</evidence>